<name>A0A0A9FQC6_ARUDO</name>
<organism evidence="2">
    <name type="scientific">Arundo donax</name>
    <name type="common">Giant reed</name>
    <name type="synonym">Donax arundinaceus</name>
    <dbReference type="NCBI Taxonomy" id="35708"/>
    <lineage>
        <taxon>Eukaryota</taxon>
        <taxon>Viridiplantae</taxon>
        <taxon>Streptophyta</taxon>
        <taxon>Embryophyta</taxon>
        <taxon>Tracheophyta</taxon>
        <taxon>Spermatophyta</taxon>
        <taxon>Magnoliopsida</taxon>
        <taxon>Liliopsida</taxon>
        <taxon>Poales</taxon>
        <taxon>Poaceae</taxon>
        <taxon>PACMAD clade</taxon>
        <taxon>Arundinoideae</taxon>
        <taxon>Arundineae</taxon>
        <taxon>Arundo</taxon>
    </lineage>
</organism>
<accession>A0A0A9FQC6</accession>
<proteinExistence type="predicted"/>
<evidence type="ECO:0000256" key="1">
    <source>
        <dbReference type="SAM" id="MobiDB-lite"/>
    </source>
</evidence>
<protein>
    <submittedName>
        <fullName evidence="2">Uncharacterized protein</fullName>
    </submittedName>
</protein>
<feature type="region of interest" description="Disordered" evidence="1">
    <location>
        <begin position="1"/>
        <end position="25"/>
    </location>
</feature>
<reference evidence="2" key="2">
    <citation type="journal article" date="2015" name="Data Brief">
        <title>Shoot transcriptome of the giant reed, Arundo donax.</title>
        <authorList>
            <person name="Barrero R.A."/>
            <person name="Guerrero F.D."/>
            <person name="Moolhuijzen P."/>
            <person name="Goolsby J.A."/>
            <person name="Tidwell J."/>
            <person name="Bellgard S.E."/>
            <person name="Bellgard M.I."/>
        </authorList>
    </citation>
    <scope>NUCLEOTIDE SEQUENCE</scope>
    <source>
        <tissue evidence="2">Shoot tissue taken approximately 20 cm above the soil surface</tissue>
    </source>
</reference>
<sequence>MDVKKSMAVSMELDRSVRRCRGSPG</sequence>
<dbReference type="AlphaFoldDB" id="A0A0A9FQC6"/>
<reference evidence="2" key="1">
    <citation type="submission" date="2014-09" db="EMBL/GenBank/DDBJ databases">
        <authorList>
            <person name="Magalhaes I.L.F."/>
            <person name="Oliveira U."/>
            <person name="Santos F.R."/>
            <person name="Vidigal T.H.D.A."/>
            <person name="Brescovit A.D."/>
            <person name="Santos A.J."/>
        </authorList>
    </citation>
    <scope>NUCLEOTIDE SEQUENCE</scope>
    <source>
        <tissue evidence="2">Shoot tissue taken approximately 20 cm above the soil surface</tissue>
    </source>
</reference>
<evidence type="ECO:0000313" key="2">
    <source>
        <dbReference type="EMBL" id="JAE12506.1"/>
    </source>
</evidence>
<dbReference type="EMBL" id="GBRH01185390">
    <property type="protein sequence ID" value="JAE12506.1"/>
    <property type="molecule type" value="Transcribed_RNA"/>
</dbReference>